<keyword evidence="8" id="KW-0234">DNA repair</keyword>
<evidence type="ECO:0000256" key="5">
    <source>
        <dbReference type="ARBA" id="ARBA00022490"/>
    </source>
</evidence>
<evidence type="ECO:0000256" key="10">
    <source>
        <dbReference type="ARBA" id="ARBA00031632"/>
    </source>
</evidence>
<dbReference type="AlphaFoldDB" id="A0A6P9AMW2"/>
<evidence type="ECO:0000256" key="4">
    <source>
        <dbReference type="ARBA" id="ARBA00014320"/>
    </source>
</evidence>
<dbReference type="PANTHER" id="PTHR32121">
    <property type="entry name" value="PCNA-INTERACTING PARTNER"/>
    <property type="match status" value="1"/>
</dbReference>
<proteinExistence type="inferred from homology"/>
<accession>A0A6P9AMW2</accession>
<dbReference type="GeneID" id="117655933"/>
<dbReference type="RefSeq" id="XP_034259718.1">
    <property type="nucleotide sequence ID" value="XM_034403827.1"/>
</dbReference>
<dbReference type="GO" id="GO:0003677">
    <property type="term" value="F:DNA binding"/>
    <property type="evidence" value="ECO:0007669"/>
    <property type="project" value="UniProtKB-KW"/>
</dbReference>
<evidence type="ECO:0000256" key="12">
    <source>
        <dbReference type="SAM" id="MobiDB-lite"/>
    </source>
</evidence>
<evidence type="ECO:0000256" key="3">
    <source>
        <dbReference type="ARBA" id="ARBA00009135"/>
    </source>
</evidence>
<sequence>MTPLQQTIWNMIKCFRRNWRLFSDSERTTVCGADCMLMALHLSVAEINKKLCGEFQASLSEVILSWNYFVPDKLGILPENAKAPENYADIRNTYASFLKHCNMMDLVDIYIKCETLGLQIEPIPSVQLLEFIAGTADLTTENNSSNSAVSTPKRKINHDKEEMATSFIRAIELGGKGYAPLPTDPLRTHVKGLSQFIHFTDKLEEIIGEDLDPSHAGGRILSTIKMQLIKGLNSGDPFCQAAEEVVQDLDLRIKSIISFQHEAVAASATGISPARPKQHCINHDTVYCGRDTVKSLLAVLDEAASHPPFSNKALLLFGCEEFGFPSTMLLFKSPTQSSGSSPKALRQRIQMAACEKIKLKQPLIRSQFACTYKDDQIIKPKNQPFSLSPVLTNVYPALQKTADSPTEDRSTSENLTSSFENTTLGTGSGSVCQNGRTRKEIGKLNCQPEKKNPKRKLVDRTNENVIVINENETPQHIYHKKPKTAVKCQNSLDSKLKETRKSKKSIPKNKLITGQAKLTQFFRL</sequence>
<gene>
    <name evidence="14" type="primary">PARPBP</name>
</gene>
<dbReference type="Proteomes" id="UP001652622">
    <property type="component" value="Unplaced"/>
</dbReference>
<dbReference type="GO" id="GO:0006281">
    <property type="term" value="P:DNA repair"/>
    <property type="evidence" value="ECO:0007669"/>
    <property type="project" value="UniProtKB-KW"/>
</dbReference>
<dbReference type="PANTHER" id="PTHR32121:SF0">
    <property type="entry name" value="PCNA-INTERACTING PARTNER"/>
    <property type="match status" value="1"/>
</dbReference>
<evidence type="ECO:0000256" key="2">
    <source>
        <dbReference type="ARBA" id="ARBA00004496"/>
    </source>
</evidence>
<evidence type="ECO:0000256" key="11">
    <source>
        <dbReference type="ARBA" id="ARBA00032731"/>
    </source>
</evidence>
<name>A0A6P9AMW2_PANGU</name>
<comment type="subcellular location">
    <subcellularLocation>
        <location evidence="2">Cytoplasm</location>
    </subcellularLocation>
    <subcellularLocation>
        <location evidence="1">Nucleus</location>
    </subcellularLocation>
</comment>
<evidence type="ECO:0000256" key="9">
    <source>
        <dbReference type="ARBA" id="ARBA00023242"/>
    </source>
</evidence>
<keyword evidence="5" id="KW-0963">Cytoplasm</keyword>
<dbReference type="GO" id="GO:2000042">
    <property type="term" value="P:negative regulation of double-strand break repair via homologous recombination"/>
    <property type="evidence" value="ECO:0007669"/>
    <property type="project" value="InterPro"/>
</dbReference>
<protein>
    <recommendedName>
        <fullName evidence="4">PCNA-interacting partner</fullName>
    </recommendedName>
    <alternativeName>
        <fullName evidence="10">PARP-1 binding protein</fullName>
    </alternativeName>
    <alternativeName>
        <fullName evidence="11">PARP1-binding protein</fullName>
    </alternativeName>
</protein>
<evidence type="ECO:0000256" key="7">
    <source>
        <dbReference type="ARBA" id="ARBA00023125"/>
    </source>
</evidence>
<evidence type="ECO:0000256" key="1">
    <source>
        <dbReference type="ARBA" id="ARBA00004123"/>
    </source>
</evidence>
<dbReference type="CTD" id="55010"/>
<feature type="region of interest" description="Disordered" evidence="12">
    <location>
        <begin position="400"/>
        <end position="420"/>
    </location>
</feature>
<dbReference type="InterPro" id="IPR038932">
    <property type="entry name" value="PARPBP"/>
</dbReference>
<dbReference type="GO" id="GO:0000785">
    <property type="term" value="C:chromatin"/>
    <property type="evidence" value="ECO:0007669"/>
    <property type="project" value="TreeGrafter"/>
</dbReference>
<reference evidence="14" key="1">
    <citation type="submission" date="2025-08" db="UniProtKB">
        <authorList>
            <consortium name="RefSeq"/>
        </authorList>
    </citation>
    <scope>IDENTIFICATION</scope>
    <source>
        <tissue evidence="14">Blood</tissue>
    </source>
</reference>
<evidence type="ECO:0000256" key="8">
    <source>
        <dbReference type="ARBA" id="ARBA00023204"/>
    </source>
</evidence>
<dbReference type="GO" id="GO:0005737">
    <property type="term" value="C:cytoplasm"/>
    <property type="evidence" value="ECO:0007669"/>
    <property type="project" value="UniProtKB-SubCell"/>
</dbReference>
<keyword evidence="7" id="KW-0238">DNA-binding</keyword>
<comment type="similarity">
    <text evidence="3">Belongs to the PARI family.</text>
</comment>
<evidence type="ECO:0000256" key="6">
    <source>
        <dbReference type="ARBA" id="ARBA00022763"/>
    </source>
</evidence>
<organism evidence="13 14">
    <name type="scientific">Pantherophis guttatus</name>
    <name type="common">Corn snake</name>
    <name type="synonym">Elaphe guttata</name>
    <dbReference type="NCBI Taxonomy" id="94885"/>
    <lineage>
        <taxon>Eukaryota</taxon>
        <taxon>Metazoa</taxon>
        <taxon>Chordata</taxon>
        <taxon>Craniata</taxon>
        <taxon>Vertebrata</taxon>
        <taxon>Euteleostomi</taxon>
        <taxon>Lepidosauria</taxon>
        <taxon>Squamata</taxon>
        <taxon>Bifurcata</taxon>
        <taxon>Unidentata</taxon>
        <taxon>Episquamata</taxon>
        <taxon>Toxicofera</taxon>
        <taxon>Serpentes</taxon>
        <taxon>Colubroidea</taxon>
        <taxon>Colubridae</taxon>
        <taxon>Colubrinae</taxon>
        <taxon>Pantherophis</taxon>
    </lineage>
</organism>
<evidence type="ECO:0000313" key="13">
    <source>
        <dbReference type="Proteomes" id="UP001652622"/>
    </source>
</evidence>
<keyword evidence="6" id="KW-0227">DNA damage</keyword>
<dbReference type="OrthoDB" id="6427080at2759"/>
<keyword evidence="9" id="KW-0539">Nucleus</keyword>
<keyword evidence="13" id="KW-1185">Reference proteome</keyword>
<dbReference type="GO" id="GO:0005634">
    <property type="term" value="C:nucleus"/>
    <property type="evidence" value="ECO:0007669"/>
    <property type="project" value="UniProtKB-SubCell"/>
</dbReference>
<evidence type="ECO:0000313" key="14">
    <source>
        <dbReference type="RefSeq" id="XP_034259718.1"/>
    </source>
</evidence>